<accession>A0A382XVZ7</accession>
<proteinExistence type="predicted"/>
<dbReference type="EMBL" id="UINC01170968">
    <property type="protein sequence ID" value="SVD75277.1"/>
    <property type="molecule type" value="Genomic_DNA"/>
</dbReference>
<evidence type="ECO:0000259" key="1">
    <source>
        <dbReference type="Pfam" id="PF23526"/>
    </source>
</evidence>
<feature type="domain" description="AprA-like N-terminal" evidence="1">
    <location>
        <begin position="29"/>
        <end position="95"/>
    </location>
</feature>
<gene>
    <name evidence="2" type="ORF">METZ01_LOCUS428131</name>
</gene>
<protein>
    <recommendedName>
        <fullName evidence="1">AprA-like N-terminal domain-containing protein</fullName>
    </recommendedName>
</protein>
<name>A0A382XVZ7_9ZZZZ</name>
<feature type="non-terminal residue" evidence="2">
    <location>
        <position position="217"/>
    </location>
</feature>
<dbReference type="Pfam" id="PF23526">
    <property type="entry name" value="AprA_N"/>
    <property type="match status" value="1"/>
</dbReference>
<organism evidence="2">
    <name type="scientific">marine metagenome</name>
    <dbReference type="NCBI Taxonomy" id="408172"/>
    <lineage>
        <taxon>unclassified sequences</taxon>
        <taxon>metagenomes</taxon>
        <taxon>ecological metagenomes</taxon>
    </lineage>
</organism>
<dbReference type="InterPro" id="IPR056394">
    <property type="entry name" value="AprA-like_N"/>
</dbReference>
<sequence length="217" mass="25095">MIIIYPDNNLSGFPVTEFNHMDRERKKYLRGILFRHLDGIALCSTISTLHNKGVTEHILDNPSFNIQQLTNEFECNVGYLNVSLRLMASQGWLERNIVQDGENIEFQLTDTGQEFLSLAYHYNPFYQFIPILINLDRNLFDPNAMSAQDDFQNLLDNLESLNTKYKSPNTSGWEICRHLEGILIGPILVALGMNEYFLENIEDNRDINDKTISDKFP</sequence>
<reference evidence="2" key="1">
    <citation type="submission" date="2018-05" db="EMBL/GenBank/DDBJ databases">
        <authorList>
            <person name="Lanie J.A."/>
            <person name="Ng W.-L."/>
            <person name="Kazmierczak K.M."/>
            <person name="Andrzejewski T.M."/>
            <person name="Davidsen T.M."/>
            <person name="Wayne K.J."/>
            <person name="Tettelin H."/>
            <person name="Glass J.I."/>
            <person name="Rusch D."/>
            <person name="Podicherti R."/>
            <person name="Tsui H.-C.T."/>
            <person name="Winkler M.E."/>
        </authorList>
    </citation>
    <scope>NUCLEOTIDE SEQUENCE</scope>
</reference>
<dbReference type="AlphaFoldDB" id="A0A382XVZ7"/>
<evidence type="ECO:0000313" key="2">
    <source>
        <dbReference type="EMBL" id="SVD75277.1"/>
    </source>
</evidence>